<name>A0A813DEP8_POLGL</name>
<dbReference type="SMART" id="SM01360">
    <property type="entry name" value="A2M"/>
    <property type="match status" value="1"/>
</dbReference>
<evidence type="ECO:0000256" key="2">
    <source>
        <dbReference type="ARBA" id="ARBA00022966"/>
    </source>
</evidence>
<feature type="chain" id="PRO_5032860522" description="Alpha-2-macroglobulin domain-containing protein" evidence="4">
    <location>
        <begin position="27"/>
        <end position="902"/>
    </location>
</feature>
<feature type="non-terminal residue" evidence="6">
    <location>
        <position position="902"/>
    </location>
</feature>
<feature type="domain" description="Alpha-2-macroglobulin" evidence="5">
    <location>
        <begin position="823"/>
        <end position="902"/>
    </location>
</feature>
<organism evidence="6 7">
    <name type="scientific">Polarella glacialis</name>
    <name type="common">Dinoflagellate</name>
    <dbReference type="NCBI Taxonomy" id="89957"/>
    <lineage>
        <taxon>Eukaryota</taxon>
        <taxon>Sar</taxon>
        <taxon>Alveolata</taxon>
        <taxon>Dinophyceae</taxon>
        <taxon>Suessiales</taxon>
        <taxon>Suessiaceae</taxon>
        <taxon>Polarella</taxon>
    </lineage>
</organism>
<evidence type="ECO:0000313" key="7">
    <source>
        <dbReference type="Proteomes" id="UP000654075"/>
    </source>
</evidence>
<dbReference type="AlphaFoldDB" id="A0A813DEP8"/>
<evidence type="ECO:0000256" key="1">
    <source>
        <dbReference type="ARBA" id="ARBA00022729"/>
    </source>
</evidence>
<dbReference type="Gene3D" id="2.20.130.20">
    <property type="match status" value="1"/>
</dbReference>
<dbReference type="Proteomes" id="UP000654075">
    <property type="component" value="Unassembled WGS sequence"/>
</dbReference>
<feature type="region of interest" description="Disordered" evidence="3">
    <location>
        <begin position="254"/>
        <end position="274"/>
    </location>
</feature>
<keyword evidence="2" id="KW-0882">Thioester bond</keyword>
<dbReference type="PANTHER" id="PTHR11412:SF136">
    <property type="entry name" value="CD109 ANTIGEN"/>
    <property type="match status" value="1"/>
</dbReference>
<evidence type="ECO:0000256" key="3">
    <source>
        <dbReference type="SAM" id="MobiDB-lite"/>
    </source>
</evidence>
<dbReference type="Pfam" id="PF00207">
    <property type="entry name" value="A2M"/>
    <property type="match status" value="1"/>
</dbReference>
<dbReference type="InterPro" id="IPR001599">
    <property type="entry name" value="Macroglobln_a2"/>
</dbReference>
<dbReference type="Pfam" id="PF01835">
    <property type="entry name" value="MG2"/>
    <property type="match status" value="1"/>
</dbReference>
<accession>A0A813DEP8</accession>
<dbReference type="GO" id="GO:0004866">
    <property type="term" value="F:endopeptidase inhibitor activity"/>
    <property type="evidence" value="ECO:0007669"/>
    <property type="project" value="InterPro"/>
</dbReference>
<dbReference type="Gene3D" id="2.60.40.1940">
    <property type="match status" value="1"/>
</dbReference>
<dbReference type="InterPro" id="IPR002890">
    <property type="entry name" value="MG2"/>
</dbReference>
<keyword evidence="7" id="KW-1185">Reference proteome</keyword>
<proteinExistence type="predicted"/>
<sequence length="902" mass="93045">MLAAGRGGRLLLSLAAFLVLPRACLGATWAPPLIICPASLAAGQSYFCFFSATGQGQAPARLFLVPSSGGNEIASAVPDAQNPSLYSLAVPSGTAAGQYMVTAPSTGGSSVVLMADVEVEAESALVLLEADRAFYKPGQKAHFRALVLSPGQLRPQGSRNVTFEVVSPEGFKLMSVVGITDSAGVASFKFPIADEPLLGAHTARVVLPGAGQGAGAQQEATFTVEEYVLPRFEVNLTVHQTYLMTNGGYSSRSAVSSSDIGAPSPSGSSPSGSVMTTLTGEISADFTFGEKVVGSVVLSVWAPLMSWEQSSESTDGSVQHRSVASQGNLELTLDGPVKFEIPVPSSSLQSLSGHALVVEASVTYAVTGERQSSSTSIPVQYQGSELQVDMKLADGLEVFRPGLPSFVRVELAKPDGKAPSSDELSEAGELRLVVQGSAVDYRSVDPDVYVLSPASFVGGALTVEVATKVEDASCCDTSAPRLTYDAYKKALGCCITALNMRVENQAAGVSYPSRLSAASGKSGAICASRAYSPQGEYLSVEPPTQTAPLSGSWTALLRSTLEFASSKVSSTVEYMIIQGGAVAGSGSVVLPAGSAKAGYWEAQLPVTMPATLSGDLRLVVIVRPTADSPALTASAEFSRGSEARSLLVGADPGWPRQLPTRSSLRSLDRSAELLGQRVAIGQSAILSALGKAGQSAAAPPVAPKPWLECGTYGNDVMVAAELPAGIQVVQPLTSSSSPVEVDDSPYGEELHPKCPRPIFSSTVCWGRGGGMMEGGMVAMAAAVPEAAGAAKSASAEDAAADTSSEAAAGSSSTVAVRKFFPETWLWTDLALLPGTGANAGTAVASLPVTAPDTITTWSLEAFATSSEGISAVRAELPLRVFKPFFVEVKLPYASVRGEDLEL</sequence>
<reference evidence="6" key="1">
    <citation type="submission" date="2021-02" db="EMBL/GenBank/DDBJ databases">
        <authorList>
            <person name="Dougan E. K."/>
            <person name="Rhodes N."/>
            <person name="Thang M."/>
            <person name="Chan C."/>
        </authorList>
    </citation>
    <scope>NUCLEOTIDE SEQUENCE</scope>
</reference>
<dbReference type="OrthoDB" id="8062037at2759"/>
<evidence type="ECO:0000256" key="4">
    <source>
        <dbReference type="SAM" id="SignalP"/>
    </source>
</evidence>
<dbReference type="EMBL" id="CAJNNV010001392">
    <property type="protein sequence ID" value="CAE8584951.1"/>
    <property type="molecule type" value="Genomic_DNA"/>
</dbReference>
<protein>
    <recommendedName>
        <fullName evidence="5">Alpha-2-macroglobulin domain-containing protein</fullName>
    </recommendedName>
</protein>
<comment type="caution">
    <text evidence="6">The sequence shown here is derived from an EMBL/GenBank/DDBJ whole genome shotgun (WGS) entry which is preliminary data.</text>
</comment>
<dbReference type="Gene3D" id="2.60.40.1930">
    <property type="match status" value="1"/>
</dbReference>
<evidence type="ECO:0000259" key="5">
    <source>
        <dbReference type="SMART" id="SM01360"/>
    </source>
</evidence>
<gene>
    <name evidence="6" type="ORF">PGLA1383_LOCUS3873</name>
</gene>
<evidence type="ECO:0000313" key="6">
    <source>
        <dbReference type="EMBL" id="CAE8584951.1"/>
    </source>
</evidence>
<feature type="signal peptide" evidence="4">
    <location>
        <begin position="1"/>
        <end position="26"/>
    </location>
</feature>
<keyword evidence="1 4" id="KW-0732">Signal</keyword>
<dbReference type="InterPro" id="IPR050473">
    <property type="entry name" value="A2M/Complement_sys"/>
</dbReference>
<dbReference type="PANTHER" id="PTHR11412">
    <property type="entry name" value="MACROGLOBULIN / COMPLEMENT"/>
    <property type="match status" value="1"/>
</dbReference>
<feature type="compositionally biased region" description="Low complexity" evidence="3">
    <location>
        <begin position="254"/>
        <end position="273"/>
    </location>
</feature>